<sequence length="251" mass="28496">MNKYIKEVVKINHHSREIYGVSYMPENKEKCPTVIYSHGFNATHSNFAMNSEYLAANGVGVYCFDFCGGAVNSKSDLKTSEMSIFTEKEDLCAVIDTIRTWDNVDSDNIFLFGESQGGLVTALIADEYEEQIKGVLLLYPALCIADNWNERFPTFESIPDIEEVWGVTLGRVFFESIHGYNVFEHIGKFHKDVLIFHGDNDRIVPIEYGNRASRLYPHATLEVFLGEGHGFSEAGNKKVAMMTYEFVKERL</sequence>
<keyword evidence="2" id="KW-1185">Reference proteome</keyword>
<proteinExistence type="predicted"/>
<dbReference type="EMBL" id="BROD01000001">
    <property type="protein sequence ID" value="GKX65185.1"/>
    <property type="molecule type" value="Genomic_DNA"/>
</dbReference>
<evidence type="ECO:0000313" key="2">
    <source>
        <dbReference type="Proteomes" id="UP001058074"/>
    </source>
</evidence>
<comment type="caution">
    <text evidence="1">The sequence shown here is derived from an EMBL/GenBank/DDBJ whole genome shotgun (WGS) entry which is preliminary data.</text>
</comment>
<evidence type="ECO:0000313" key="1">
    <source>
        <dbReference type="EMBL" id="GKX65185.1"/>
    </source>
</evidence>
<dbReference type="Proteomes" id="UP001058074">
    <property type="component" value="Unassembled WGS sequence"/>
</dbReference>
<accession>A0ACB5R7V4</accession>
<name>A0ACB5R7V4_9CLOT</name>
<organism evidence="1 2">
    <name type="scientific">Inconstantimicrobium mannanitabidum</name>
    <dbReference type="NCBI Taxonomy" id="1604901"/>
    <lineage>
        <taxon>Bacteria</taxon>
        <taxon>Bacillati</taxon>
        <taxon>Bacillota</taxon>
        <taxon>Clostridia</taxon>
        <taxon>Eubacteriales</taxon>
        <taxon>Clostridiaceae</taxon>
        <taxon>Inconstantimicrobium</taxon>
    </lineage>
</organism>
<reference evidence="1" key="1">
    <citation type="journal article" date="2025" name="Int. J. Syst. Evol. Microbiol.">
        <title>Inconstantimicrobium mannanitabidum sp. nov., a novel member of the family Clostridiaceae isolated from anoxic soil under the treatment of reductive soil disinfestation.</title>
        <authorList>
            <person name="Ueki A."/>
            <person name="Tonouchi A."/>
            <person name="Honma S."/>
            <person name="Kaku N."/>
            <person name="Ueki K."/>
        </authorList>
    </citation>
    <scope>NUCLEOTIDE SEQUENCE</scope>
    <source>
        <strain evidence="1">TW13</strain>
    </source>
</reference>
<protein>
    <submittedName>
        <fullName evidence="1">Cinnamoyl ester hydrolase</fullName>
    </submittedName>
</protein>
<gene>
    <name evidence="1" type="primary">cinI</name>
    <name evidence="1" type="ORF">rsdtw13_04430</name>
</gene>
<keyword evidence="1" id="KW-0378">Hydrolase</keyword>